<dbReference type="STRING" id="458817.Shal_0512"/>
<reference evidence="1" key="1">
    <citation type="submission" date="2008-01" db="EMBL/GenBank/DDBJ databases">
        <title>Complete sequence of Shewanella halifaxensis HAW-EB4.</title>
        <authorList>
            <consortium name="US DOE Joint Genome Institute"/>
            <person name="Copeland A."/>
            <person name="Lucas S."/>
            <person name="Lapidus A."/>
            <person name="Glavina del Rio T."/>
            <person name="Dalin E."/>
            <person name="Tice H."/>
            <person name="Bruce D."/>
            <person name="Goodwin L."/>
            <person name="Pitluck S."/>
            <person name="Sims D."/>
            <person name="Brettin T."/>
            <person name="Detter J.C."/>
            <person name="Han C."/>
            <person name="Kuske C.R."/>
            <person name="Schmutz J."/>
            <person name="Larimer F."/>
            <person name="Land M."/>
            <person name="Hauser L."/>
            <person name="Kyrpides N."/>
            <person name="Kim E."/>
            <person name="Zhao J.-S."/>
            <person name="Richardson P."/>
        </authorList>
    </citation>
    <scope>NUCLEOTIDE SEQUENCE [LARGE SCALE GENOMIC DNA]</scope>
    <source>
        <strain evidence="1">HAW-EB4</strain>
    </source>
</reference>
<protein>
    <recommendedName>
        <fullName evidence="3">Alpha/beta hydrolase fold</fullName>
    </recommendedName>
</protein>
<name>B0TRB5_SHEHH</name>
<dbReference type="RefSeq" id="WP_012275641.1">
    <property type="nucleotide sequence ID" value="NC_010334.1"/>
</dbReference>
<dbReference type="AlphaFoldDB" id="B0TRB5"/>
<dbReference type="EMBL" id="CP000931">
    <property type="protein sequence ID" value="ABZ75087.1"/>
    <property type="molecule type" value="Genomic_DNA"/>
</dbReference>
<dbReference type="KEGG" id="shl:Shal_0512"/>
<evidence type="ECO:0008006" key="3">
    <source>
        <dbReference type="Google" id="ProtNLM"/>
    </source>
</evidence>
<evidence type="ECO:0000313" key="1">
    <source>
        <dbReference type="EMBL" id="ABZ75087.1"/>
    </source>
</evidence>
<dbReference type="OrthoDB" id="6629240at2"/>
<dbReference type="NCBIfam" id="NF040692">
    <property type="entry name" value="recomb_assoc"/>
    <property type="match status" value="1"/>
</dbReference>
<gene>
    <name evidence="1" type="ordered locus">Shal_0512</name>
</gene>
<dbReference type="HOGENOM" id="CLU_105727_0_0_6"/>
<keyword evidence="2" id="KW-1185">Reference proteome</keyword>
<dbReference type="InterPro" id="IPR048061">
    <property type="entry name" value="GmtX-like"/>
</dbReference>
<dbReference type="eggNOG" id="COG2267">
    <property type="taxonomic scope" value="Bacteria"/>
</dbReference>
<proteinExistence type="predicted"/>
<evidence type="ECO:0000313" key="2">
    <source>
        <dbReference type="Proteomes" id="UP000001317"/>
    </source>
</evidence>
<organism evidence="1 2">
    <name type="scientific">Shewanella halifaxensis (strain HAW-EB4)</name>
    <dbReference type="NCBI Taxonomy" id="458817"/>
    <lineage>
        <taxon>Bacteria</taxon>
        <taxon>Pseudomonadati</taxon>
        <taxon>Pseudomonadota</taxon>
        <taxon>Gammaproteobacteria</taxon>
        <taxon>Alteromonadales</taxon>
        <taxon>Shewanellaceae</taxon>
        <taxon>Shewanella</taxon>
    </lineage>
</organism>
<dbReference type="Proteomes" id="UP000001317">
    <property type="component" value="Chromosome"/>
</dbReference>
<sequence>MSHEPHELCEALKQISTPKTASSIELIHQICTEQSERGSCDFTIATIGRLSEAVNGPKTQAIRNKTGEKYRALIQSWAEYKKPLKVITSKVKEQNAWVDDIDDARIKWLVMDLIAQNSKLTGQLQLAKELSNINIDLRPVANNNAMESSSHLSLTKSNLLPTEVEAISYSIDPDRFEKNGWIADKRGRVKDRNGNTIFKAGYVDAIEKILSL</sequence>
<accession>B0TRB5</accession>